<dbReference type="GO" id="GO:0046872">
    <property type="term" value="F:metal ion binding"/>
    <property type="evidence" value="ECO:0007669"/>
    <property type="project" value="UniProtKB-KW"/>
</dbReference>
<dbReference type="InterPro" id="IPR001365">
    <property type="entry name" value="A_deaminase_dom"/>
</dbReference>
<keyword evidence="5" id="KW-0378">Hydrolase</keyword>
<dbReference type="FunCoup" id="D3BLS6">
    <property type="interactions" value="41"/>
</dbReference>
<protein>
    <recommendedName>
        <fullName evidence="3">adenosine deaminase</fullName>
        <ecNumber evidence="3">3.5.4.4</ecNumber>
    </recommendedName>
</protein>
<dbReference type="Pfam" id="PF00962">
    <property type="entry name" value="A_deaminase"/>
    <property type="match status" value="2"/>
</dbReference>
<dbReference type="InterPro" id="IPR032466">
    <property type="entry name" value="Metal_Hydrolase"/>
</dbReference>
<dbReference type="GO" id="GO:0046103">
    <property type="term" value="P:inosine biosynthetic process"/>
    <property type="evidence" value="ECO:0007669"/>
    <property type="project" value="TreeGrafter"/>
</dbReference>
<dbReference type="EMBL" id="ADBJ01000042">
    <property type="protein sequence ID" value="EFA77527.1"/>
    <property type="molecule type" value="Genomic_DNA"/>
</dbReference>
<dbReference type="Proteomes" id="UP000001396">
    <property type="component" value="Unassembled WGS sequence"/>
</dbReference>
<proteinExistence type="inferred from homology"/>
<evidence type="ECO:0000256" key="6">
    <source>
        <dbReference type="ARBA" id="ARBA00022833"/>
    </source>
</evidence>
<evidence type="ECO:0000313" key="8">
    <source>
        <dbReference type="EMBL" id="EFA77527.1"/>
    </source>
</evidence>
<feature type="domain" description="Adenosine deaminase" evidence="7">
    <location>
        <begin position="14"/>
        <end position="333"/>
    </location>
</feature>
<keyword evidence="9" id="KW-1185">Reference proteome</keyword>
<dbReference type="RefSeq" id="XP_020429655.1">
    <property type="nucleotide sequence ID" value="XM_020582874.1"/>
</dbReference>
<dbReference type="Gene3D" id="3.20.20.140">
    <property type="entry name" value="Metal-dependent hydrolases"/>
    <property type="match status" value="2"/>
</dbReference>
<dbReference type="NCBIfam" id="TIGR01430">
    <property type="entry name" value="aden_deam"/>
    <property type="match status" value="1"/>
</dbReference>
<feature type="domain" description="Adenosine deaminase" evidence="7">
    <location>
        <begin position="424"/>
        <end position="684"/>
    </location>
</feature>
<keyword evidence="4" id="KW-0479">Metal-binding</keyword>
<evidence type="ECO:0000256" key="1">
    <source>
        <dbReference type="ARBA" id="ARBA00001947"/>
    </source>
</evidence>
<dbReference type="PANTHER" id="PTHR11409">
    <property type="entry name" value="ADENOSINE DEAMINASE"/>
    <property type="match status" value="1"/>
</dbReference>
<evidence type="ECO:0000256" key="4">
    <source>
        <dbReference type="ARBA" id="ARBA00022723"/>
    </source>
</evidence>
<evidence type="ECO:0000256" key="2">
    <source>
        <dbReference type="ARBA" id="ARBA00006676"/>
    </source>
</evidence>
<dbReference type="GO" id="GO:0005829">
    <property type="term" value="C:cytosol"/>
    <property type="evidence" value="ECO:0007669"/>
    <property type="project" value="TreeGrafter"/>
</dbReference>
<dbReference type="SUPFAM" id="SSF51556">
    <property type="entry name" value="Metallo-dependent hydrolases"/>
    <property type="match status" value="2"/>
</dbReference>
<dbReference type="InParanoid" id="D3BLS6"/>
<reference evidence="8 9" key="1">
    <citation type="journal article" date="2011" name="Genome Res.">
        <title>Phylogeny-wide analysis of social amoeba genomes highlights ancient origins for complex intercellular communication.</title>
        <authorList>
            <person name="Heidel A.J."/>
            <person name="Lawal H.M."/>
            <person name="Felder M."/>
            <person name="Schilde C."/>
            <person name="Helps N.R."/>
            <person name="Tunggal B."/>
            <person name="Rivero F."/>
            <person name="John U."/>
            <person name="Schleicher M."/>
            <person name="Eichinger L."/>
            <person name="Platzer M."/>
            <person name="Noegel A.A."/>
            <person name="Schaap P."/>
            <person name="Gloeckner G."/>
        </authorList>
    </citation>
    <scope>NUCLEOTIDE SEQUENCE [LARGE SCALE GENOMIC DNA]</scope>
    <source>
        <strain evidence="9">ATCC 26659 / Pp 5 / PN500</strain>
    </source>
</reference>
<dbReference type="FunFam" id="3.20.20.140:FF:000091">
    <property type="entry name" value="Probable adenosine deaminase"/>
    <property type="match status" value="1"/>
</dbReference>
<comment type="caution">
    <text evidence="8">The sequence shown here is derived from an EMBL/GenBank/DDBJ whole genome shotgun (WGS) entry which is preliminary data.</text>
</comment>
<evidence type="ECO:0000313" key="9">
    <source>
        <dbReference type="Proteomes" id="UP000001396"/>
    </source>
</evidence>
<accession>D3BLS6</accession>
<name>D3BLS6_HETP5</name>
<evidence type="ECO:0000259" key="7">
    <source>
        <dbReference type="Pfam" id="PF00962"/>
    </source>
</evidence>
<dbReference type="GO" id="GO:0043103">
    <property type="term" value="P:hypoxanthine salvage"/>
    <property type="evidence" value="ECO:0007669"/>
    <property type="project" value="TreeGrafter"/>
</dbReference>
<dbReference type="STRING" id="670386.D3BLS6"/>
<dbReference type="EC" id="3.5.4.4" evidence="3"/>
<evidence type="ECO:0000256" key="3">
    <source>
        <dbReference type="ARBA" id="ARBA00012784"/>
    </source>
</evidence>
<dbReference type="InterPro" id="IPR006330">
    <property type="entry name" value="Ado/ade_deaminase"/>
</dbReference>
<dbReference type="OMA" id="FYEMCED"/>
<comment type="similarity">
    <text evidence="2">Belongs to the metallo-dependent hydrolases superfamily. Adenosine and AMP deaminases family.</text>
</comment>
<organism evidence="8 9">
    <name type="scientific">Heterostelium pallidum (strain ATCC 26659 / Pp 5 / PN500)</name>
    <name type="common">Cellular slime mold</name>
    <name type="synonym">Polysphondylium pallidum</name>
    <dbReference type="NCBI Taxonomy" id="670386"/>
    <lineage>
        <taxon>Eukaryota</taxon>
        <taxon>Amoebozoa</taxon>
        <taxon>Evosea</taxon>
        <taxon>Eumycetozoa</taxon>
        <taxon>Dictyostelia</taxon>
        <taxon>Acytosteliales</taxon>
        <taxon>Acytosteliaceae</taxon>
        <taxon>Heterostelium</taxon>
    </lineage>
</organism>
<evidence type="ECO:0000256" key="5">
    <source>
        <dbReference type="ARBA" id="ARBA00022801"/>
    </source>
</evidence>
<keyword evidence="6" id="KW-0862">Zinc</keyword>
<comment type="cofactor">
    <cofactor evidence="1">
        <name>Zn(2+)</name>
        <dbReference type="ChEBI" id="CHEBI:29105"/>
    </cofactor>
</comment>
<dbReference type="GeneID" id="31367597"/>
<dbReference type="PANTHER" id="PTHR11409:SF43">
    <property type="entry name" value="ADENOSINE DEAMINASE"/>
    <property type="match status" value="1"/>
</dbReference>
<gene>
    <name evidence="8" type="primary">ada</name>
    <name evidence="8" type="ORF">PPL_12130</name>
</gene>
<sequence>MSKEITLDICKLLPKAELHRHLDGSIRLNTLVELALEQNIPLPTYDLDKIGDYILKDKNCNGLPHFLEAFQYTCAVMQTASSITRIFYEMCEDAHLDGVTYLEVRFSPVLHINNGLSLAGVMEAVCDGLALVELNLTIKVRIIVCGLRHLDPSVTKDLAEIAWRYRNKGVVAFDLAGAENGYSSVLHKEAFALIRQKGVNCTLHSGEDSSWVSVADSIHCGAHRIGHGIAVQENEALLNYMVNRRIPIECCITSNYQIKGIESPAAHPIRKYFDAGAVVALCCDNVTMSNINLSGEFKLAIDTFNFQVEEVVRLIDHSFSAAFIESPLKKMLRINAVHRAIQVFKENGYDVSGVLANKHYYLEHGVDVNCQSAIPKPVQSTPPKVTLEMLKSLPKADLHCRFDGSVSVEQMWREIELAKIDLIMNSLLQSKEQIERGFDDIIETAIKDNVLYMEMAIRPASHLKQLKSQEQVLDILIAAKQKWEATDKIKISFVIYISPNSDDPIDALNTAKLAVSNKNNGVCGFGIFGSEQIPPSEMHYYSKTLDYLKSENFNIVQFCGKSDIDSVVSTIHVSGASRLSGAFQIHKYPRMMQYLSAYSIPIELSLTDKLKVFTADMSFTTPIRHLLDSNVPVVICTFRSSLYSISRAQMLLEIVNNSQLNLKHVFSLLRNSYSFNFQSHTSKQQLKKKFYSLSNEYLQSININIDTL</sequence>
<dbReference type="GO" id="GO:0006154">
    <property type="term" value="P:adenosine catabolic process"/>
    <property type="evidence" value="ECO:0007669"/>
    <property type="project" value="TreeGrafter"/>
</dbReference>
<dbReference type="GO" id="GO:0004000">
    <property type="term" value="F:adenosine deaminase activity"/>
    <property type="evidence" value="ECO:0007669"/>
    <property type="project" value="UniProtKB-ARBA"/>
</dbReference>
<dbReference type="AlphaFoldDB" id="D3BLS6"/>